<keyword evidence="2" id="KW-0418">Kinase</keyword>
<dbReference type="PROSITE" id="PS50921">
    <property type="entry name" value="ANTAR"/>
    <property type="match status" value="1"/>
</dbReference>
<evidence type="ECO:0000256" key="1">
    <source>
        <dbReference type="ARBA" id="ARBA00022679"/>
    </source>
</evidence>
<accession>A0A1Q4HDT7</accession>
<dbReference type="Proteomes" id="UP000220340">
    <property type="component" value="Unassembled WGS sequence"/>
</dbReference>
<dbReference type="OrthoDB" id="3683444at2"/>
<dbReference type="PIRSF" id="PIRSF036625">
    <property type="entry name" value="GAF_ANTAR"/>
    <property type="match status" value="1"/>
</dbReference>
<evidence type="ECO:0000256" key="2">
    <source>
        <dbReference type="ARBA" id="ARBA00022777"/>
    </source>
</evidence>
<gene>
    <name evidence="6" type="ORF">BV510_00845</name>
    <name evidence="7" type="ORF">CRI78_02840</name>
</gene>
<dbReference type="EMBL" id="MIJD01000004">
    <property type="protein sequence ID" value="OPE56251.1"/>
    <property type="molecule type" value="Genomic_DNA"/>
</dbReference>
<dbReference type="EMBL" id="PDCR01000003">
    <property type="protein sequence ID" value="PEG55936.1"/>
    <property type="molecule type" value="Genomic_DNA"/>
</dbReference>
<dbReference type="Proteomes" id="UP000191039">
    <property type="component" value="Unassembled WGS sequence"/>
</dbReference>
<dbReference type="InterPro" id="IPR012074">
    <property type="entry name" value="GAF_ANTAR"/>
</dbReference>
<dbReference type="SMART" id="SM01012">
    <property type="entry name" value="ANTAR"/>
    <property type="match status" value="1"/>
</dbReference>
<evidence type="ECO:0000256" key="3">
    <source>
        <dbReference type="ARBA" id="ARBA00023015"/>
    </source>
</evidence>
<protein>
    <submittedName>
        <fullName evidence="7">Transcriptional regulator</fullName>
    </submittedName>
</protein>
<dbReference type="GO" id="GO:0003723">
    <property type="term" value="F:RNA binding"/>
    <property type="evidence" value="ECO:0007669"/>
    <property type="project" value="InterPro"/>
</dbReference>
<evidence type="ECO:0000313" key="8">
    <source>
        <dbReference type="Proteomes" id="UP000191039"/>
    </source>
</evidence>
<dbReference type="SMART" id="SM00065">
    <property type="entry name" value="GAF"/>
    <property type="match status" value="1"/>
</dbReference>
<sequence>MDSHNLLGHVFTRLADTLATDFDVVELAQQLVESAMTLLPVDAAGILVADLDGRFQVLASNSEQAHLLELFQTEHERGPCVRAYHTGEAVIVDDLTVDIQRWPEFARRALEYGFQSVHALPMRMRADRVGALNLLRFDTGRLSADDAAIGQALADIATLGIMHRRIATQADMVNQQLQTALNTRTVIEQAKGMLAERGGIDTDRAFHLLRAHARSTRVRLVDIARAVVDGADTTAILDPS</sequence>
<organism evidence="7 9">
    <name type="scientific">Mycolicibacterium diernhoferi</name>
    <dbReference type="NCBI Taxonomy" id="1801"/>
    <lineage>
        <taxon>Bacteria</taxon>
        <taxon>Bacillati</taxon>
        <taxon>Actinomycetota</taxon>
        <taxon>Actinomycetes</taxon>
        <taxon>Mycobacteriales</taxon>
        <taxon>Mycobacteriaceae</taxon>
        <taxon>Mycolicibacterium</taxon>
    </lineage>
</organism>
<feature type="domain" description="ANTAR" evidence="5">
    <location>
        <begin position="167"/>
        <end position="228"/>
    </location>
</feature>
<comment type="caution">
    <text evidence="7">The sequence shown here is derived from an EMBL/GenBank/DDBJ whole genome shotgun (WGS) entry which is preliminary data.</text>
</comment>
<dbReference type="InterPro" id="IPR005561">
    <property type="entry name" value="ANTAR"/>
</dbReference>
<proteinExistence type="predicted"/>
<dbReference type="SUPFAM" id="SSF52172">
    <property type="entry name" value="CheY-like"/>
    <property type="match status" value="1"/>
</dbReference>
<dbReference type="Gene3D" id="1.10.10.10">
    <property type="entry name" value="Winged helix-like DNA-binding domain superfamily/Winged helix DNA-binding domain"/>
    <property type="match status" value="1"/>
</dbReference>
<dbReference type="InterPro" id="IPR011006">
    <property type="entry name" value="CheY-like_superfamily"/>
</dbReference>
<evidence type="ECO:0000313" key="7">
    <source>
        <dbReference type="EMBL" id="PEG55936.1"/>
    </source>
</evidence>
<name>A0A1Q4HDT7_9MYCO</name>
<keyword evidence="1" id="KW-0808">Transferase</keyword>
<reference evidence="7 9" key="2">
    <citation type="submission" date="2017-10" db="EMBL/GenBank/DDBJ databases">
        <title>The new phylogeny of genus Mycobacterium.</title>
        <authorList>
            <person name="Tortoli E."/>
            <person name="Trovato A."/>
            <person name="Cirillo D.M."/>
        </authorList>
    </citation>
    <scope>NUCLEOTIDE SEQUENCE [LARGE SCALE GENOMIC DNA]</scope>
    <source>
        <strain evidence="7 9">IP141170001</strain>
    </source>
</reference>
<dbReference type="Pfam" id="PF03861">
    <property type="entry name" value="ANTAR"/>
    <property type="match status" value="1"/>
</dbReference>
<evidence type="ECO:0000256" key="4">
    <source>
        <dbReference type="ARBA" id="ARBA00023163"/>
    </source>
</evidence>
<evidence type="ECO:0000313" key="6">
    <source>
        <dbReference type="EMBL" id="OPE56251.1"/>
    </source>
</evidence>
<dbReference type="STRING" id="1801.BRW64_13580"/>
<keyword evidence="4" id="KW-0804">Transcription</keyword>
<dbReference type="InterPro" id="IPR029016">
    <property type="entry name" value="GAF-like_dom_sf"/>
</dbReference>
<keyword evidence="3" id="KW-0805">Transcription regulation</keyword>
<dbReference type="GO" id="GO:0016301">
    <property type="term" value="F:kinase activity"/>
    <property type="evidence" value="ECO:0007669"/>
    <property type="project" value="UniProtKB-KW"/>
</dbReference>
<reference evidence="6 8" key="1">
    <citation type="submission" date="2016-09" db="EMBL/GenBank/DDBJ databases">
        <title>genome sequences of unsequenced Mycobacteria.</title>
        <authorList>
            <person name="Greninger A.L."/>
            <person name="Jerome K.R."/>
            <person name="Mcnair B."/>
            <person name="Wallis C."/>
            <person name="Fang F."/>
        </authorList>
    </citation>
    <scope>NUCLEOTIDE SEQUENCE [LARGE SCALE GENOMIC DNA]</scope>
    <source>
        <strain evidence="6 8">BM1</strain>
    </source>
</reference>
<dbReference type="SUPFAM" id="SSF55781">
    <property type="entry name" value="GAF domain-like"/>
    <property type="match status" value="1"/>
</dbReference>
<evidence type="ECO:0000259" key="5">
    <source>
        <dbReference type="PROSITE" id="PS50921"/>
    </source>
</evidence>
<dbReference type="Pfam" id="PF13185">
    <property type="entry name" value="GAF_2"/>
    <property type="match status" value="1"/>
</dbReference>
<keyword evidence="9" id="KW-1185">Reference proteome</keyword>
<dbReference type="InterPro" id="IPR003018">
    <property type="entry name" value="GAF"/>
</dbReference>
<dbReference type="AlphaFoldDB" id="A0A1Q4HDT7"/>
<evidence type="ECO:0000313" key="9">
    <source>
        <dbReference type="Proteomes" id="UP000220340"/>
    </source>
</evidence>
<dbReference type="InterPro" id="IPR036388">
    <property type="entry name" value="WH-like_DNA-bd_sf"/>
</dbReference>
<dbReference type="Gene3D" id="3.30.450.40">
    <property type="match status" value="1"/>
</dbReference>